<evidence type="ECO:0008006" key="3">
    <source>
        <dbReference type="Google" id="ProtNLM"/>
    </source>
</evidence>
<dbReference type="CDD" id="cd00229">
    <property type="entry name" value="SGNH_hydrolase"/>
    <property type="match status" value="1"/>
</dbReference>
<accession>A0A6A4VAR7</accession>
<dbReference type="EMBL" id="VIIS01002230">
    <property type="protein sequence ID" value="KAF0286751.1"/>
    <property type="molecule type" value="Genomic_DNA"/>
</dbReference>
<gene>
    <name evidence="1" type="ORF">FJT64_001496</name>
</gene>
<evidence type="ECO:0000313" key="2">
    <source>
        <dbReference type="Proteomes" id="UP000440578"/>
    </source>
</evidence>
<dbReference type="Gene3D" id="3.40.50.1110">
    <property type="entry name" value="SGNH hydrolase"/>
    <property type="match status" value="1"/>
</dbReference>
<name>A0A6A4VAR7_AMPAM</name>
<proteinExistence type="predicted"/>
<keyword evidence="2" id="KW-1185">Reference proteome</keyword>
<protein>
    <recommendedName>
        <fullName evidence="3">SGNH hydrolase-type esterase domain-containing protein</fullName>
    </recommendedName>
</protein>
<evidence type="ECO:0000313" key="1">
    <source>
        <dbReference type="EMBL" id="KAF0286751.1"/>
    </source>
</evidence>
<comment type="caution">
    <text evidence="1">The sequence shown here is derived from an EMBL/GenBank/DDBJ whole genome shotgun (WGS) entry which is preliminary data.</text>
</comment>
<sequence>MDVLRINDTSACSWYRRQQRAVHLVLGDSIARDSGLASRLPGEDVLNLAKGGATWRSLSQDLPSMLHQWSTRVHEGQQEYGTCLVWLTGNDIHSRLTELASFDEQAAGSVLDIAQRVIAELKLYTKSVMLLGPLPRLSGEVVPIKWEQTATFHFERRLKHVLDGSVQFVPLGRQLTRKQRNVRSLNSECAMWFRQDLVHLSPEGYGRVADAPELPIWVKMTAARL</sequence>
<dbReference type="InterPro" id="IPR036514">
    <property type="entry name" value="SGNH_hydro_sf"/>
</dbReference>
<dbReference type="SUPFAM" id="SSF52266">
    <property type="entry name" value="SGNH hydrolase"/>
    <property type="match status" value="1"/>
</dbReference>
<organism evidence="1 2">
    <name type="scientific">Amphibalanus amphitrite</name>
    <name type="common">Striped barnacle</name>
    <name type="synonym">Balanus amphitrite</name>
    <dbReference type="NCBI Taxonomy" id="1232801"/>
    <lineage>
        <taxon>Eukaryota</taxon>
        <taxon>Metazoa</taxon>
        <taxon>Ecdysozoa</taxon>
        <taxon>Arthropoda</taxon>
        <taxon>Crustacea</taxon>
        <taxon>Multicrustacea</taxon>
        <taxon>Cirripedia</taxon>
        <taxon>Thoracica</taxon>
        <taxon>Thoracicalcarea</taxon>
        <taxon>Balanomorpha</taxon>
        <taxon>Balanoidea</taxon>
        <taxon>Balanidae</taxon>
        <taxon>Amphibalaninae</taxon>
        <taxon>Amphibalanus</taxon>
    </lineage>
</organism>
<dbReference type="Proteomes" id="UP000440578">
    <property type="component" value="Unassembled WGS sequence"/>
</dbReference>
<dbReference type="AlphaFoldDB" id="A0A6A4VAR7"/>
<reference evidence="1 2" key="1">
    <citation type="submission" date="2019-07" db="EMBL/GenBank/DDBJ databases">
        <title>Draft genome assembly of a fouling barnacle, Amphibalanus amphitrite (Darwin, 1854): The first reference genome for Thecostraca.</title>
        <authorList>
            <person name="Kim W."/>
        </authorList>
    </citation>
    <scope>NUCLEOTIDE SEQUENCE [LARGE SCALE GENOMIC DNA]</scope>
    <source>
        <strain evidence="1">SNU_AA5</strain>
        <tissue evidence="1">Soma without cirri and trophi</tissue>
    </source>
</reference>